<dbReference type="AlphaFoldDB" id="A0A840YYN8"/>
<evidence type="ECO:0008006" key="3">
    <source>
        <dbReference type="Google" id="ProtNLM"/>
    </source>
</evidence>
<dbReference type="PROSITE" id="PS51257">
    <property type="entry name" value="PROKAR_LIPOPROTEIN"/>
    <property type="match status" value="1"/>
</dbReference>
<reference evidence="1 2" key="1">
    <citation type="submission" date="2020-08" db="EMBL/GenBank/DDBJ databases">
        <title>Genomic Encyclopedia of Type Strains, Phase IV (KMG-IV): sequencing the most valuable type-strain genomes for metagenomic binning, comparative biology and taxonomic classification.</title>
        <authorList>
            <person name="Goeker M."/>
        </authorList>
    </citation>
    <scope>NUCLEOTIDE SEQUENCE [LARGE SCALE GENOMIC DNA]</scope>
    <source>
        <strain evidence="1 2">DSM 27203</strain>
    </source>
</reference>
<evidence type="ECO:0000313" key="2">
    <source>
        <dbReference type="Proteomes" id="UP000554342"/>
    </source>
</evidence>
<organism evidence="1 2">
    <name type="scientific">Stakelama sediminis</name>
    <dbReference type="NCBI Taxonomy" id="463200"/>
    <lineage>
        <taxon>Bacteria</taxon>
        <taxon>Pseudomonadati</taxon>
        <taxon>Pseudomonadota</taxon>
        <taxon>Alphaproteobacteria</taxon>
        <taxon>Sphingomonadales</taxon>
        <taxon>Sphingomonadaceae</taxon>
        <taxon>Stakelama</taxon>
    </lineage>
</organism>
<keyword evidence="2" id="KW-1185">Reference proteome</keyword>
<dbReference type="Proteomes" id="UP000554342">
    <property type="component" value="Unassembled WGS sequence"/>
</dbReference>
<evidence type="ECO:0000313" key="1">
    <source>
        <dbReference type="EMBL" id="MBB5718901.1"/>
    </source>
</evidence>
<protein>
    <recommendedName>
        <fullName evidence="3">Lipoprotein</fullName>
    </recommendedName>
</protein>
<proteinExistence type="predicted"/>
<accession>A0A840YYN8</accession>
<dbReference type="EMBL" id="JACIJI010000002">
    <property type="protein sequence ID" value="MBB5718901.1"/>
    <property type="molecule type" value="Genomic_DNA"/>
</dbReference>
<dbReference type="RefSeq" id="WP_221227435.1">
    <property type="nucleotide sequence ID" value="NZ_BAABIF010000013.1"/>
</dbReference>
<sequence>MRISDLGLITILSLALAGCGQGISNGNNGTSQPPRDKGEHIACSPAGSDGFIPDCTVDSTTTDQGTVLTVRQPDGSFHRLLVTQDGNSVTAADGAEPAKATVLSNGQIEVVIGGARYRLPTPLSKLAS</sequence>
<comment type="caution">
    <text evidence="1">The sequence shown here is derived from an EMBL/GenBank/DDBJ whole genome shotgun (WGS) entry which is preliminary data.</text>
</comment>
<name>A0A840YYN8_9SPHN</name>
<gene>
    <name evidence="1" type="ORF">FHR23_001824</name>
</gene>